<evidence type="ECO:0000313" key="1">
    <source>
        <dbReference type="EMBL" id="MEN2988963.1"/>
    </source>
</evidence>
<proteinExistence type="predicted"/>
<comment type="caution">
    <text evidence="1">The sequence shown here is derived from an EMBL/GenBank/DDBJ whole genome shotgun (WGS) entry which is preliminary data.</text>
</comment>
<name>A0ABU9YJH3_9PROT</name>
<dbReference type="InterPro" id="IPR021957">
    <property type="entry name" value="DUF3574"/>
</dbReference>
<accession>A0ABU9YJH3</accession>
<gene>
    <name evidence="1" type="ORF">WG926_11670</name>
</gene>
<dbReference type="EMBL" id="JBBKTW010000004">
    <property type="protein sequence ID" value="MEN2988963.1"/>
    <property type="molecule type" value="Genomic_DNA"/>
</dbReference>
<protein>
    <submittedName>
        <fullName evidence="1">DUF3574 domain-containing protein</fullName>
    </submittedName>
</protein>
<dbReference type="Proteomes" id="UP001413721">
    <property type="component" value="Unassembled WGS sequence"/>
</dbReference>
<sequence>MRHQSALHQWPAVAAIGLALLLGACAGGPSLRGEGPRHVASAPHGLSPACLDGDARMTRAQLFFGLSRPDGRPPVTDAEFDGFVDQTVSPAFPDGFTIIETTGGWRDTETGQTIREAGRSLILLADGPAPVLRQRLDTLRRDYMIRFDQQAVGLALDTACVSF</sequence>
<keyword evidence="2" id="KW-1185">Reference proteome</keyword>
<evidence type="ECO:0000313" key="2">
    <source>
        <dbReference type="Proteomes" id="UP001413721"/>
    </source>
</evidence>
<dbReference type="Pfam" id="PF12098">
    <property type="entry name" value="DUF3574"/>
    <property type="match status" value="1"/>
</dbReference>
<organism evidence="1 2">
    <name type="scientific">Tistrella arctica</name>
    <dbReference type="NCBI Taxonomy" id="3133430"/>
    <lineage>
        <taxon>Bacteria</taxon>
        <taxon>Pseudomonadati</taxon>
        <taxon>Pseudomonadota</taxon>
        <taxon>Alphaproteobacteria</taxon>
        <taxon>Geminicoccales</taxon>
        <taxon>Geminicoccaceae</taxon>
        <taxon>Tistrella</taxon>
    </lineage>
</organism>
<reference evidence="1 2" key="1">
    <citation type="submission" date="2024-03" db="EMBL/GenBank/DDBJ databases">
        <title>High-quality draft genome sequencing of Tistrella sp. BH-R2-4.</title>
        <authorList>
            <person name="Dong C."/>
        </authorList>
    </citation>
    <scope>NUCLEOTIDE SEQUENCE [LARGE SCALE GENOMIC DNA]</scope>
    <source>
        <strain evidence="1 2">BH-R2-4</strain>
    </source>
</reference>
<dbReference type="RefSeq" id="WP_345933705.1">
    <property type="nucleotide sequence ID" value="NZ_JBBKTV010000006.1"/>
</dbReference>
<dbReference type="PROSITE" id="PS51257">
    <property type="entry name" value="PROKAR_LIPOPROTEIN"/>
    <property type="match status" value="1"/>
</dbReference>